<dbReference type="PANTHER" id="PTHR40980:SF4">
    <property type="entry name" value="TONB-DEPENDENT RECEPTOR-LIKE BETA-BARREL DOMAIN-CONTAINING PROTEIN"/>
    <property type="match status" value="1"/>
</dbReference>
<dbReference type="SUPFAM" id="SSF56935">
    <property type="entry name" value="Porins"/>
    <property type="match status" value="1"/>
</dbReference>
<dbReference type="Gene3D" id="2.170.130.10">
    <property type="entry name" value="TonB-dependent receptor, plug domain"/>
    <property type="match status" value="1"/>
</dbReference>
<dbReference type="EMBL" id="FUZF01000001">
    <property type="protein sequence ID" value="SKB39345.1"/>
    <property type="molecule type" value="Genomic_DNA"/>
</dbReference>
<proteinExistence type="predicted"/>
<gene>
    <name evidence="5" type="ORF">SAMN05660841_00242</name>
</gene>
<keyword evidence="2" id="KW-0472">Membrane</keyword>
<dbReference type="Proteomes" id="UP000190150">
    <property type="component" value="Unassembled WGS sequence"/>
</dbReference>
<evidence type="ECO:0000256" key="3">
    <source>
        <dbReference type="ARBA" id="ARBA00023237"/>
    </source>
</evidence>
<feature type="domain" description="Outer membrane protein beta-barrel" evidence="4">
    <location>
        <begin position="459"/>
        <end position="851"/>
    </location>
</feature>
<dbReference type="PANTHER" id="PTHR40980">
    <property type="entry name" value="PLUG DOMAIN-CONTAINING PROTEIN"/>
    <property type="match status" value="1"/>
</dbReference>
<evidence type="ECO:0000313" key="6">
    <source>
        <dbReference type="Proteomes" id="UP000190150"/>
    </source>
</evidence>
<name>A0A1T5AWK7_9SPHI</name>
<evidence type="ECO:0000256" key="2">
    <source>
        <dbReference type="ARBA" id="ARBA00023136"/>
    </source>
</evidence>
<dbReference type="InterPro" id="IPR037066">
    <property type="entry name" value="Plug_dom_sf"/>
</dbReference>
<evidence type="ECO:0000259" key="4">
    <source>
        <dbReference type="Pfam" id="PF14905"/>
    </source>
</evidence>
<comment type="subcellular location">
    <subcellularLocation>
        <location evidence="1">Cell outer membrane</location>
    </subcellularLocation>
</comment>
<evidence type="ECO:0000256" key="1">
    <source>
        <dbReference type="ARBA" id="ARBA00004442"/>
    </source>
</evidence>
<keyword evidence="6" id="KW-1185">Reference proteome</keyword>
<keyword evidence="5" id="KW-0675">Receptor</keyword>
<dbReference type="InterPro" id="IPR008969">
    <property type="entry name" value="CarboxyPept-like_regulatory"/>
</dbReference>
<dbReference type="STRING" id="1513896.SAMN05660841_00242"/>
<dbReference type="SUPFAM" id="SSF49464">
    <property type="entry name" value="Carboxypeptidase regulatory domain-like"/>
    <property type="match status" value="1"/>
</dbReference>
<dbReference type="Pfam" id="PF14905">
    <property type="entry name" value="OMP_b-brl_3"/>
    <property type="match status" value="1"/>
</dbReference>
<accession>A0A1T5AWK7</accession>
<dbReference type="AlphaFoldDB" id="A0A1T5AWK7"/>
<keyword evidence="3" id="KW-0998">Cell outer membrane</keyword>
<dbReference type="Gene3D" id="2.60.40.1120">
    <property type="entry name" value="Carboxypeptidase-like, regulatory domain"/>
    <property type="match status" value="1"/>
</dbReference>
<dbReference type="InterPro" id="IPR036942">
    <property type="entry name" value="Beta-barrel_TonB_sf"/>
</dbReference>
<organism evidence="5 6">
    <name type="scientific">Sphingobacterium nematocida</name>
    <dbReference type="NCBI Taxonomy" id="1513896"/>
    <lineage>
        <taxon>Bacteria</taxon>
        <taxon>Pseudomonadati</taxon>
        <taxon>Bacteroidota</taxon>
        <taxon>Sphingobacteriia</taxon>
        <taxon>Sphingobacteriales</taxon>
        <taxon>Sphingobacteriaceae</taxon>
        <taxon>Sphingobacterium</taxon>
    </lineage>
</organism>
<evidence type="ECO:0000313" key="5">
    <source>
        <dbReference type="EMBL" id="SKB39345.1"/>
    </source>
</evidence>
<dbReference type="Gene3D" id="2.40.170.20">
    <property type="entry name" value="TonB-dependent receptor, beta-barrel domain"/>
    <property type="match status" value="1"/>
</dbReference>
<dbReference type="RefSeq" id="WP_079640596.1">
    <property type="nucleotide sequence ID" value="NZ_FUZF01000001.1"/>
</dbReference>
<sequence>MNKGTYIFVLSLLTTVITYGQKHNIKLDKGERQIKTVLKQIQEQCPVIIFYSDEVLTDAMRYDVPATDMELQQLMQTMLSPYRLDFKNIDDKVIAIYNPGKQPTIKSQQTIQGLVVDTANSPIEFANIRLFDEQSRLVAIYSTDTKGVFTIQESLKADRKYSLQLSALGYKPHKMDLQPPYGAPLQKMVLQANEVQIKTVHVKAMRRPFERVADRLIVQVEGSILESGLSTLDILQRSPGIWVDPNGGIRLRGNQSVQVMINDMIQRMSSEQLAEYLRSLPSESISKIEIIPNPAAEYEASGTAGIIRIVLRKNTLDGFRVNLLARYLQQVDDPYYNVGTIVDFKKNKLTLTAVVGYLRNDEYIFASNDISYADQSTYTSSTDRYRESKSYNGRITASYDLADNHSLGFQTILTNNHTDQNFYTDNAHFDLQDTVFKTTFNNWLTKPRQLSSTLNYSWKRDSLGSSLRFLADYVNNKHREENHYTLKEVGSSSSQQYINYSPNQTSIYSIQTDWTQYYKHSFNWLAGLKYIGTDRNNEVLRQNLMNDSWIKDDLLSNEFLYKEDLVMGYAAFNYKLDKLSAKIGLRGEKTIVDALSLTSGDRIQQDYFHLFPSIFLQREIGNQHSLILNYAKRINRPSFKNLNPYTLQIDDFILIQGNADLKPEIMHRVEGGIQLKNNISLDLFYSYTKDKIAQFTETKDNSMLVYQSRNFAKSTEWGSNLFVPWKLNAWWSGQANATWFQNVFRLEDEDLNQQTFETSLNQYWKVKKWFDASLHLSYSSPRISANTRFAHQFYSSLTLSKRLAKDKAKITFHLNDIFNTAREREWTERKGAFVDFYQKRPTRTFGLSFTYVLSKGKKIEDKKIEESNKEAKSRAN</sequence>
<reference evidence="6" key="1">
    <citation type="submission" date="2017-02" db="EMBL/GenBank/DDBJ databases">
        <authorList>
            <person name="Varghese N."/>
            <person name="Submissions S."/>
        </authorList>
    </citation>
    <scope>NUCLEOTIDE SEQUENCE [LARGE SCALE GENOMIC DNA]</scope>
    <source>
        <strain evidence="6">DSM 24091</strain>
    </source>
</reference>
<dbReference type="Pfam" id="PF13620">
    <property type="entry name" value="CarboxypepD_reg"/>
    <property type="match status" value="1"/>
</dbReference>
<dbReference type="InterPro" id="IPR041700">
    <property type="entry name" value="OMP_b-brl_3"/>
</dbReference>
<dbReference type="GO" id="GO:0009279">
    <property type="term" value="C:cell outer membrane"/>
    <property type="evidence" value="ECO:0007669"/>
    <property type="project" value="UniProtKB-SubCell"/>
</dbReference>
<dbReference type="OrthoDB" id="606851at2"/>
<protein>
    <submittedName>
        <fullName evidence="5">Outer membrane receptor proteins, mostly Fe transport</fullName>
    </submittedName>
</protein>